<accession>A0A2P2NX01</accession>
<reference evidence="1" key="1">
    <citation type="submission" date="2018-02" db="EMBL/GenBank/DDBJ databases">
        <title>Rhizophora mucronata_Transcriptome.</title>
        <authorList>
            <person name="Meera S.P."/>
            <person name="Sreeshan A."/>
            <person name="Augustine A."/>
        </authorList>
    </citation>
    <scope>NUCLEOTIDE SEQUENCE</scope>
    <source>
        <tissue evidence="1">Leaf</tissue>
    </source>
</reference>
<proteinExistence type="predicted"/>
<evidence type="ECO:0000313" key="1">
    <source>
        <dbReference type="EMBL" id="MBX47047.1"/>
    </source>
</evidence>
<organism evidence="1">
    <name type="scientific">Rhizophora mucronata</name>
    <name type="common">Asiatic mangrove</name>
    <dbReference type="NCBI Taxonomy" id="61149"/>
    <lineage>
        <taxon>Eukaryota</taxon>
        <taxon>Viridiplantae</taxon>
        <taxon>Streptophyta</taxon>
        <taxon>Embryophyta</taxon>
        <taxon>Tracheophyta</taxon>
        <taxon>Spermatophyta</taxon>
        <taxon>Magnoliopsida</taxon>
        <taxon>eudicotyledons</taxon>
        <taxon>Gunneridae</taxon>
        <taxon>Pentapetalae</taxon>
        <taxon>rosids</taxon>
        <taxon>fabids</taxon>
        <taxon>Malpighiales</taxon>
        <taxon>Rhizophoraceae</taxon>
        <taxon>Rhizophora</taxon>
    </lineage>
</organism>
<sequence>MRRDCHTRKQTNINIGTWSFKNKHLLGTT</sequence>
<name>A0A2P2NX01_RHIMU</name>
<dbReference type="EMBL" id="GGEC01066563">
    <property type="protein sequence ID" value="MBX47047.1"/>
    <property type="molecule type" value="Transcribed_RNA"/>
</dbReference>
<protein>
    <submittedName>
        <fullName evidence="1">Uncharacterized protein</fullName>
    </submittedName>
</protein>
<dbReference type="AlphaFoldDB" id="A0A2P2NX01"/>